<proteinExistence type="predicted"/>
<dbReference type="InterPro" id="IPR006860">
    <property type="entry name" value="FecR"/>
</dbReference>
<keyword evidence="5" id="KW-1185">Reference proteome</keyword>
<gene>
    <name evidence="4" type="ORF">ACFSTE_01635</name>
</gene>
<dbReference type="Pfam" id="PF04773">
    <property type="entry name" value="FecR"/>
    <property type="match status" value="1"/>
</dbReference>
<feature type="transmembrane region" description="Helical" evidence="1">
    <location>
        <begin position="39"/>
        <end position="60"/>
    </location>
</feature>
<dbReference type="InterPro" id="IPR032508">
    <property type="entry name" value="FecR_C"/>
</dbReference>
<dbReference type="PANTHER" id="PTHR30273:SF2">
    <property type="entry name" value="PROTEIN FECR"/>
    <property type="match status" value="1"/>
</dbReference>
<dbReference type="InterPro" id="IPR012373">
    <property type="entry name" value="Ferrdict_sens_TM"/>
</dbReference>
<name>A0ABW5N2W7_9FLAO</name>
<dbReference type="RefSeq" id="WP_176027874.1">
    <property type="nucleotide sequence ID" value="NZ_JBHSJV010000001.1"/>
</dbReference>
<dbReference type="Proteomes" id="UP001597459">
    <property type="component" value="Unassembled WGS sequence"/>
</dbReference>
<dbReference type="PANTHER" id="PTHR30273">
    <property type="entry name" value="PERIPLASMIC SIGNAL SENSOR AND SIGMA FACTOR ACTIVATOR FECR-RELATED"/>
    <property type="match status" value="1"/>
</dbReference>
<evidence type="ECO:0000256" key="1">
    <source>
        <dbReference type="SAM" id="Phobius"/>
    </source>
</evidence>
<feature type="domain" description="FecR protein" evidence="2">
    <location>
        <begin position="136"/>
        <end position="231"/>
    </location>
</feature>
<sequence>MNKKHTYIISKEEKKELQHRINTSIRKVQQKEKRNRKRFFYFSSAASVIILIGATFIYNYKKSSDTLYQYVEITNINNASLTDGTIKVIQNNKEVISLHEENPSITYSKTGKSIQVNNKKVAVSETTDTHTETFNTIVVPYGKRSFLTLSDGSKVWLNSGSKLTYASTFKKDKREVHLTGEAIFDVAHDKERPFHVLTHDYDVEVLGTVFNVSSYPEDSFTKTSLKSGSVKINYGTADFFGKRSSLKIIPGNQISYDRVSRKITRGKEDILACMSWRDGVFIFHKKNLSDIIKKVSRYYNIDIESDHPEIEKLTFSGSLDLKDSIEEVLDVLKETTKFTYIKQDQKIIINYKNSPPMK</sequence>
<protein>
    <submittedName>
        <fullName evidence="4">FecR family protein</fullName>
    </submittedName>
</protein>
<accession>A0ABW5N2W7</accession>
<evidence type="ECO:0000313" key="5">
    <source>
        <dbReference type="Proteomes" id="UP001597459"/>
    </source>
</evidence>
<feature type="domain" description="Protein FecR C-terminal" evidence="3">
    <location>
        <begin position="281"/>
        <end position="349"/>
    </location>
</feature>
<evidence type="ECO:0000313" key="4">
    <source>
        <dbReference type="EMBL" id="MFD2589514.1"/>
    </source>
</evidence>
<keyword evidence="1" id="KW-1133">Transmembrane helix</keyword>
<keyword evidence="1" id="KW-0472">Membrane</keyword>
<dbReference type="EMBL" id="JBHULX010000001">
    <property type="protein sequence ID" value="MFD2589514.1"/>
    <property type="molecule type" value="Genomic_DNA"/>
</dbReference>
<evidence type="ECO:0000259" key="2">
    <source>
        <dbReference type="Pfam" id="PF04773"/>
    </source>
</evidence>
<dbReference type="Gene3D" id="3.55.50.30">
    <property type="match status" value="1"/>
</dbReference>
<organism evidence="4 5">
    <name type="scientific">Aquimarina hainanensis</name>
    <dbReference type="NCBI Taxonomy" id="1578017"/>
    <lineage>
        <taxon>Bacteria</taxon>
        <taxon>Pseudomonadati</taxon>
        <taxon>Bacteroidota</taxon>
        <taxon>Flavobacteriia</taxon>
        <taxon>Flavobacteriales</taxon>
        <taxon>Flavobacteriaceae</taxon>
        <taxon>Aquimarina</taxon>
    </lineage>
</organism>
<keyword evidence="1" id="KW-0812">Transmembrane</keyword>
<reference evidence="5" key="1">
    <citation type="journal article" date="2019" name="Int. J. Syst. Evol. Microbiol.">
        <title>The Global Catalogue of Microorganisms (GCM) 10K type strain sequencing project: providing services to taxonomists for standard genome sequencing and annotation.</title>
        <authorList>
            <consortium name="The Broad Institute Genomics Platform"/>
            <consortium name="The Broad Institute Genome Sequencing Center for Infectious Disease"/>
            <person name="Wu L."/>
            <person name="Ma J."/>
        </authorList>
    </citation>
    <scope>NUCLEOTIDE SEQUENCE [LARGE SCALE GENOMIC DNA]</scope>
    <source>
        <strain evidence="5">KCTC 42423</strain>
    </source>
</reference>
<dbReference type="Gene3D" id="2.60.120.1440">
    <property type="match status" value="1"/>
</dbReference>
<evidence type="ECO:0000259" key="3">
    <source>
        <dbReference type="Pfam" id="PF16344"/>
    </source>
</evidence>
<dbReference type="Pfam" id="PF16344">
    <property type="entry name" value="FecR_C"/>
    <property type="match status" value="1"/>
</dbReference>
<comment type="caution">
    <text evidence="4">The sequence shown here is derived from an EMBL/GenBank/DDBJ whole genome shotgun (WGS) entry which is preliminary data.</text>
</comment>